<dbReference type="PANTHER" id="PTHR33395">
    <property type="entry name" value="TRANSCRIPTASE, PUTATIVE-RELATED-RELATED"/>
    <property type="match status" value="1"/>
</dbReference>
<accession>A0ABC9YFM5</accession>
<reference evidence="2 3" key="1">
    <citation type="submission" date="2024-06" db="EMBL/GenBank/DDBJ databases">
        <title>The draft genome of Grus japonensis, version 3.</title>
        <authorList>
            <person name="Nabeshima K."/>
            <person name="Suzuki S."/>
            <person name="Onuma M."/>
        </authorList>
    </citation>
    <scope>NUCLEOTIDE SEQUENCE [LARGE SCALE GENOMIC DNA]</scope>
    <source>
        <strain evidence="2 3">451A</strain>
    </source>
</reference>
<evidence type="ECO:0000313" key="2">
    <source>
        <dbReference type="EMBL" id="GAB0208399.1"/>
    </source>
</evidence>
<sequence length="589" mass="66793">MENKGDVVVGVYYQSFSQDVSTDELFYRQLGEISGSVALVLVGDFNFPDINWEYHTAVMSRSWKFLKFVGDNFLSQVLSESTRKDALLDLLFVNREGLMGDVMVSDCLGHSAYEMVEFKIVSVVRKKDSRVPTLDFRRANFKLFRELFSRVPWESAFEGLGVHECWSVFKNHLLEAQEQAIPLCCKSSKWGRRPAWLNRKLLVELKRKKKLYDLWKRGQASQEDYRAMVHICREKTQKAKAQLELKLASVVSDKKKGFFTYLNNKRRSKENIGLILVEDVHLTNRDEEKAEAFNAVFASIFNHTDRPWATRSPESGDHDCGNSDFPFVDTEVVRDQLYQLKVHESMGPDGIHPRVLKELADVMAGPLSTICQRSWDSGEVPTDWKLDAVIPIFKKGVREDPGNYRPVSLTSVPGKIMEKIILGTIERHLKNNAIIRHSQHGFTKGKSCLTNLISFYDKVTCLVDEGKVVDVVFLDFSKAFDTVPHSILPDKLSNCGMSGFTVCWVKNWLKGRAQRVVVNGATSGWRPVTSSVPQGSFLGPVLFNIFINDLDAGVECTISKFSDDMKLGGAVDSLEGQEALQRDLERLEH</sequence>
<dbReference type="InterPro" id="IPR043502">
    <property type="entry name" value="DNA/RNA_pol_sf"/>
</dbReference>
<dbReference type="PROSITE" id="PS50878">
    <property type="entry name" value="RT_POL"/>
    <property type="match status" value="1"/>
</dbReference>
<evidence type="ECO:0000259" key="1">
    <source>
        <dbReference type="PROSITE" id="PS50878"/>
    </source>
</evidence>
<dbReference type="CDD" id="cd01650">
    <property type="entry name" value="RT_nLTR_like"/>
    <property type="match status" value="1"/>
</dbReference>
<comment type="caution">
    <text evidence="2">The sequence shown here is derived from an EMBL/GenBank/DDBJ whole genome shotgun (WGS) entry which is preliminary data.</text>
</comment>
<dbReference type="Pfam" id="PF00078">
    <property type="entry name" value="RVT_1"/>
    <property type="match status" value="1"/>
</dbReference>
<organism evidence="2 3">
    <name type="scientific">Grus japonensis</name>
    <name type="common">Japanese crane</name>
    <name type="synonym">Red-crowned crane</name>
    <dbReference type="NCBI Taxonomy" id="30415"/>
    <lineage>
        <taxon>Eukaryota</taxon>
        <taxon>Metazoa</taxon>
        <taxon>Chordata</taxon>
        <taxon>Craniata</taxon>
        <taxon>Vertebrata</taxon>
        <taxon>Euteleostomi</taxon>
        <taxon>Archelosauria</taxon>
        <taxon>Archosauria</taxon>
        <taxon>Dinosauria</taxon>
        <taxon>Saurischia</taxon>
        <taxon>Theropoda</taxon>
        <taxon>Coelurosauria</taxon>
        <taxon>Aves</taxon>
        <taxon>Neognathae</taxon>
        <taxon>Neoaves</taxon>
        <taxon>Gruiformes</taxon>
        <taxon>Gruidae</taxon>
        <taxon>Grus</taxon>
    </lineage>
</organism>
<keyword evidence="3" id="KW-1185">Reference proteome</keyword>
<name>A0ABC9YFM5_GRUJA</name>
<dbReference type="Proteomes" id="UP001623348">
    <property type="component" value="Unassembled WGS sequence"/>
</dbReference>
<dbReference type="EMBL" id="BAAFJT010000259">
    <property type="protein sequence ID" value="GAB0208399.1"/>
    <property type="molecule type" value="Genomic_DNA"/>
</dbReference>
<dbReference type="InterPro" id="IPR000477">
    <property type="entry name" value="RT_dom"/>
</dbReference>
<protein>
    <submittedName>
        <fullName evidence="2">Mitochondrial enolase superfamily member 1</fullName>
    </submittedName>
</protein>
<gene>
    <name evidence="2" type="ORF">GRJ2_003305600</name>
</gene>
<feature type="domain" description="Reverse transcriptase" evidence="1">
    <location>
        <begin position="373"/>
        <end position="589"/>
    </location>
</feature>
<dbReference type="PANTHER" id="PTHR33395:SF22">
    <property type="entry name" value="REVERSE TRANSCRIPTASE DOMAIN-CONTAINING PROTEIN"/>
    <property type="match status" value="1"/>
</dbReference>
<dbReference type="SUPFAM" id="SSF56672">
    <property type="entry name" value="DNA/RNA polymerases"/>
    <property type="match status" value="1"/>
</dbReference>
<dbReference type="AlphaFoldDB" id="A0ABC9YFM5"/>
<evidence type="ECO:0000313" key="3">
    <source>
        <dbReference type="Proteomes" id="UP001623348"/>
    </source>
</evidence>
<proteinExistence type="predicted"/>